<dbReference type="EMBL" id="AGNK02004038">
    <property type="status" value="NOT_ANNOTATED_CDS"/>
    <property type="molecule type" value="Genomic_DNA"/>
</dbReference>
<evidence type="ECO:0000313" key="6">
    <source>
        <dbReference type="Proteomes" id="UP000004995"/>
    </source>
</evidence>
<feature type="region of interest" description="Disordered" evidence="3">
    <location>
        <begin position="1"/>
        <end position="114"/>
    </location>
</feature>
<feature type="domain" description="HhH-GPD" evidence="4">
    <location>
        <begin position="421"/>
        <end position="545"/>
    </location>
</feature>
<evidence type="ECO:0000256" key="3">
    <source>
        <dbReference type="SAM" id="MobiDB-lite"/>
    </source>
</evidence>
<name>K3Y670_SETIT</name>
<dbReference type="InterPro" id="IPR011257">
    <property type="entry name" value="DNA_glycosylase"/>
</dbReference>
<dbReference type="EnsemblPlants" id="KQK96098">
    <property type="protein sequence ID" value="KQK96098"/>
    <property type="gene ID" value="SETIT_009711mg"/>
</dbReference>
<dbReference type="InParanoid" id="K3Y670"/>
<dbReference type="GO" id="GO:0005634">
    <property type="term" value="C:nucleus"/>
    <property type="evidence" value="ECO:0000318"/>
    <property type="project" value="GO_Central"/>
</dbReference>
<organism evidence="5 6">
    <name type="scientific">Setaria italica</name>
    <name type="common">Foxtail millet</name>
    <name type="synonym">Panicum italicum</name>
    <dbReference type="NCBI Taxonomy" id="4555"/>
    <lineage>
        <taxon>Eukaryota</taxon>
        <taxon>Viridiplantae</taxon>
        <taxon>Streptophyta</taxon>
        <taxon>Embryophyta</taxon>
        <taxon>Tracheophyta</taxon>
        <taxon>Spermatophyta</taxon>
        <taxon>Magnoliopsida</taxon>
        <taxon>Liliopsida</taxon>
        <taxon>Poales</taxon>
        <taxon>Poaceae</taxon>
        <taxon>PACMAD clade</taxon>
        <taxon>Panicoideae</taxon>
        <taxon>Panicodae</taxon>
        <taxon>Paniceae</taxon>
        <taxon>Cenchrinae</taxon>
        <taxon>Setaria</taxon>
    </lineage>
</organism>
<keyword evidence="2" id="KW-0539">Nucleus</keyword>
<dbReference type="GeneID" id="101757364"/>
<proteinExistence type="predicted"/>
<feature type="compositionally biased region" description="Basic and acidic residues" evidence="3">
    <location>
        <begin position="182"/>
        <end position="192"/>
    </location>
</feature>
<dbReference type="OrthoDB" id="10265068at2759"/>
<dbReference type="KEGG" id="sita:101757364"/>
<protein>
    <recommendedName>
        <fullName evidence="4">HhH-GPD domain-containing protein</fullName>
    </recommendedName>
</protein>
<dbReference type="InterPro" id="IPR045138">
    <property type="entry name" value="MeCP2/MBD4"/>
</dbReference>
<evidence type="ECO:0000313" key="5">
    <source>
        <dbReference type="EnsemblPlants" id="KQK96098"/>
    </source>
</evidence>
<dbReference type="FunFam" id="1.10.340.30:FF:000007">
    <property type="entry name" value="Methyl-CpG-binding domain protein 4"/>
    <property type="match status" value="1"/>
</dbReference>
<dbReference type="PANTHER" id="PTHR15074:SF0">
    <property type="entry name" value="METHYL-CPG-BINDING DOMAIN PROTEIN 4-LIKE PROTEIN"/>
    <property type="match status" value="1"/>
</dbReference>
<feature type="compositionally biased region" description="Pro residues" evidence="3">
    <location>
        <begin position="301"/>
        <end position="310"/>
    </location>
</feature>
<dbReference type="PANTHER" id="PTHR15074">
    <property type="entry name" value="METHYL-CPG-BINDING PROTEIN"/>
    <property type="match status" value="1"/>
</dbReference>
<dbReference type="InterPro" id="IPR003265">
    <property type="entry name" value="HhH-GPD_domain"/>
</dbReference>
<dbReference type="Proteomes" id="UP000004995">
    <property type="component" value="Unassembled WGS sequence"/>
</dbReference>
<dbReference type="STRING" id="4555.K3Y670"/>
<evidence type="ECO:0000259" key="4">
    <source>
        <dbReference type="SMART" id="SM00478"/>
    </source>
</evidence>
<dbReference type="GO" id="GO:0003677">
    <property type="term" value="F:DNA binding"/>
    <property type="evidence" value="ECO:0000318"/>
    <property type="project" value="GO_Central"/>
</dbReference>
<gene>
    <name evidence="5" type="primary">LOC101757364</name>
</gene>
<feature type="region of interest" description="Disordered" evidence="3">
    <location>
        <begin position="180"/>
        <end position="236"/>
    </location>
</feature>
<dbReference type="AlphaFoldDB" id="K3Y670"/>
<reference evidence="6" key="1">
    <citation type="journal article" date="2012" name="Nat. Biotechnol.">
        <title>Reference genome sequence of the model plant Setaria.</title>
        <authorList>
            <person name="Bennetzen J.L."/>
            <person name="Schmutz J."/>
            <person name="Wang H."/>
            <person name="Percifield R."/>
            <person name="Hawkins J."/>
            <person name="Pontaroli A.C."/>
            <person name="Estep M."/>
            <person name="Feng L."/>
            <person name="Vaughn J.N."/>
            <person name="Grimwood J."/>
            <person name="Jenkins J."/>
            <person name="Barry K."/>
            <person name="Lindquist E."/>
            <person name="Hellsten U."/>
            <person name="Deshpande S."/>
            <person name="Wang X."/>
            <person name="Wu X."/>
            <person name="Mitros T."/>
            <person name="Triplett J."/>
            <person name="Yang X."/>
            <person name="Ye C.Y."/>
            <person name="Mauro-Herrera M."/>
            <person name="Wang L."/>
            <person name="Li P."/>
            <person name="Sharma M."/>
            <person name="Sharma R."/>
            <person name="Ronald P.C."/>
            <person name="Panaud O."/>
            <person name="Kellogg E.A."/>
            <person name="Brutnell T.P."/>
            <person name="Doust A.N."/>
            <person name="Tuskan G.A."/>
            <person name="Rokhsar D."/>
            <person name="Devos K.M."/>
        </authorList>
    </citation>
    <scope>NUCLEOTIDE SEQUENCE [LARGE SCALE GENOMIC DNA]</scope>
    <source>
        <strain evidence="6">cv. Yugu1</strain>
    </source>
</reference>
<feature type="compositionally biased region" description="Low complexity" evidence="3">
    <location>
        <begin position="105"/>
        <end position="114"/>
    </location>
</feature>
<dbReference type="Gene3D" id="1.10.340.30">
    <property type="entry name" value="Hypothetical protein, domain 2"/>
    <property type="match status" value="1"/>
</dbReference>
<dbReference type="Pfam" id="PF00730">
    <property type="entry name" value="HhH-GPD"/>
    <property type="match status" value="1"/>
</dbReference>
<feature type="compositionally biased region" description="Polar residues" evidence="3">
    <location>
        <begin position="318"/>
        <end position="347"/>
    </location>
</feature>
<dbReference type="RefSeq" id="XP_004974938.1">
    <property type="nucleotide sequence ID" value="XM_004974881.4"/>
</dbReference>
<comment type="subcellular location">
    <subcellularLocation>
        <location evidence="1">Nucleus</location>
    </subcellularLocation>
</comment>
<keyword evidence="6" id="KW-1185">Reference proteome</keyword>
<dbReference type="GO" id="GO:0003824">
    <property type="term" value="F:catalytic activity"/>
    <property type="evidence" value="ECO:0007669"/>
    <property type="project" value="InterPro"/>
</dbReference>
<accession>K3Y670</accession>
<dbReference type="GO" id="GO:0006284">
    <property type="term" value="P:base-excision repair"/>
    <property type="evidence" value="ECO:0007669"/>
    <property type="project" value="InterPro"/>
</dbReference>
<feature type="region of interest" description="Disordered" evidence="3">
    <location>
        <begin position="296"/>
        <end position="382"/>
    </location>
</feature>
<dbReference type="SMART" id="SM00478">
    <property type="entry name" value="ENDO3c"/>
    <property type="match status" value="1"/>
</dbReference>
<dbReference type="eggNOG" id="ENOG502RY32">
    <property type="taxonomic scope" value="Eukaryota"/>
</dbReference>
<evidence type="ECO:0000256" key="1">
    <source>
        <dbReference type="ARBA" id="ARBA00004123"/>
    </source>
</evidence>
<evidence type="ECO:0000256" key="2">
    <source>
        <dbReference type="ARBA" id="ARBA00023242"/>
    </source>
</evidence>
<dbReference type="SUPFAM" id="SSF48150">
    <property type="entry name" value="DNA-glycosylase"/>
    <property type="match status" value="1"/>
</dbReference>
<feature type="region of interest" description="Disordered" evidence="3">
    <location>
        <begin position="141"/>
        <end position="164"/>
    </location>
</feature>
<feature type="compositionally biased region" description="Basic residues" evidence="3">
    <location>
        <begin position="142"/>
        <end position="151"/>
    </location>
</feature>
<feature type="compositionally biased region" description="Basic and acidic residues" evidence="3">
    <location>
        <begin position="351"/>
        <end position="363"/>
    </location>
</feature>
<reference evidence="5" key="2">
    <citation type="submission" date="2018-08" db="UniProtKB">
        <authorList>
            <consortium name="EnsemblPlants"/>
        </authorList>
    </citation>
    <scope>IDENTIFICATION</scope>
    <source>
        <strain evidence="5">Yugu1</strain>
    </source>
</reference>
<dbReference type="Gramene" id="KQK96098">
    <property type="protein sequence ID" value="KQK96098"/>
    <property type="gene ID" value="SETIT_009711mg"/>
</dbReference>
<dbReference type="OMA" id="VKANRIH"/>
<sequence>MSAAAPAAMVEGWEATRQKKRRKKHREEVEVAASSSESPRPPATPDSKTESPAPVTAETLTSTAVAAGKGRKRKKQEVAAASSLVQEAVRKEEKKKGRRSKHEAAAATPSPSIPAAAAAAATAQILEVAAASSLVEEAVRKELKKKGKRSKHEAAAAATPSQSIPAAAATVQILEVAAEGAAARKEQRRGKLEQGQSGQQPSPVDVHPHGGEAVVDGGVSGSKRVRRSSNGKPRVLTDQEILRMRIASLKEQPVPQGFVPAMANRNLIGQDPKYSSPFGAFFDQFCYRPVCRQGRNAPSLPKTPDPPSRPPPRDHPSFLSSQLTANQKAAKTTTLNTKRPPSASGSQVAVKAKEMERPDEKMGTTKKPRKKPPLLSAAEKRSDKYRRLPLNQLVPPPRSPYNLLQERYAHDPWKVIIICMLLNLSKGDQVRKKLEGFFERYPDAQTACTADPEKMAEYLAPLGLQRVKANRIHKLSKAYVEEEWTYITELCGVGKYAADAYAIFCAGRATEVVPEDHKLVDYWKYVCFKLPTQMFENVYMLQASQNVEEAAGVTGQGNLAPTVQQTALSC</sequence>